<dbReference type="NCBIfam" id="TIGR01549">
    <property type="entry name" value="HAD-SF-IA-v1"/>
    <property type="match status" value="1"/>
</dbReference>
<dbReference type="InterPro" id="IPR036412">
    <property type="entry name" value="HAD-like_sf"/>
</dbReference>
<dbReference type="NCBIfam" id="TIGR01509">
    <property type="entry name" value="HAD-SF-IA-v3"/>
    <property type="match status" value="1"/>
</dbReference>
<dbReference type="Gene3D" id="1.10.150.240">
    <property type="entry name" value="Putative phosphatase, domain 2"/>
    <property type="match status" value="1"/>
</dbReference>
<organism evidence="1">
    <name type="scientific">uncultured organism</name>
    <dbReference type="NCBI Taxonomy" id="155900"/>
    <lineage>
        <taxon>unclassified sequences</taxon>
        <taxon>environmental samples</taxon>
    </lineage>
</organism>
<dbReference type="Gene3D" id="3.40.50.1000">
    <property type="entry name" value="HAD superfamily/HAD-like"/>
    <property type="match status" value="1"/>
</dbReference>
<gene>
    <name evidence="1" type="ORF">10D02-32</name>
</gene>
<dbReference type="InterPro" id="IPR023198">
    <property type="entry name" value="PGP-like_dom2"/>
</dbReference>
<dbReference type="AlphaFoldDB" id="Q1EHX3"/>
<sequence>MFDFDGTLVDSQRSIAQSMARAFEAEGLAAPAPEAVRRVVGLRLEMAAAQLLPDPDDTVTAERIADSYRNAFQELRARGEVHEPLFPGARATLERLDQPHVSLGIATGKGRRGLLSSLERHGLSEFFVTLQTADDGPGKPHPEILHRAMAEVGAGRAETVLIGDTTYDMEMAANAGVRAVGVGWGYHGSEELTASGAARVIESFDDLPPCLANLTRQWT</sequence>
<dbReference type="InterPro" id="IPR050155">
    <property type="entry name" value="HAD-like_hydrolase_sf"/>
</dbReference>
<dbReference type="GO" id="GO:0006281">
    <property type="term" value="P:DNA repair"/>
    <property type="evidence" value="ECO:0007669"/>
    <property type="project" value="TreeGrafter"/>
</dbReference>
<dbReference type="SFLD" id="SFLDS00003">
    <property type="entry name" value="Haloacid_Dehalogenase"/>
    <property type="match status" value="1"/>
</dbReference>
<reference evidence="1" key="1">
    <citation type="submission" date="2006-06" db="EMBL/GenBank/DDBJ databases">
        <title>Construction and analysis of a metagenomic library from a deep-sea sediment of east Pacific nodule Province.</title>
        <authorList>
            <person name="Xu M."/>
            <person name="Xiao X."/>
            <person name="Wang F."/>
        </authorList>
    </citation>
    <scope>NUCLEOTIDE SEQUENCE</scope>
</reference>
<dbReference type="SUPFAM" id="SSF56784">
    <property type="entry name" value="HAD-like"/>
    <property type="match status" value="1"/>
</dbReference>
<dbReference type="InterPro" id="IPR041492">
    <property type="entry name" value="HAD_2"/>
</dbReference>
<dbReference type="PANTHER" id="PTHR43434">
    <property type="entry name" value="PHOSPHOGLYCOLATE PHOSPHATASE"/>
    <property type="match status" value="1"/>
</dbReference>
<evidence type="ECO:0000313" key="1">
    <source>
        <dbReference type="EMBL" id="CAK32566.1"/>
    </source>
</evidence>
<protein>
    <submittedName>
        <fullName evidence="1">Putative phosphatase</fullName>
    </submittedName>
</protein>
<dbReference type="EMBL" id="AM270418">
    <property type="protein sequence ID" value="CAK32566.1"/>
    <property type="molecule type" value="Genomic_DNA"/>
</dbReference>
<dbReference type="Pfam" id="PF13419">
    <property type="entry name" value="HAD_2"/>
    <property type="match status" value="1"/>
</dbReference>
<accession>Q1EHX3</accession>
<name>Q1EHX3_9ZZZZ</name>
<dbReference type="GO" id="GO:0008967">
    <property type="term" value="F:phosphoglycolate phosphatase activity"/>
    <property type="evidence" value="ECO:0007669"/>
    <property type="project" value="TreeGrafter"/>
</dbReference>
<dbReference type="InterPro" id="IPR006439">
    <property type="entry name" value="HAD-SF_hydro_IA"/>
</dbReference>
<dbReference type="InterPro" id="IPR023214">
    <property type="entry name" value="HAD_sf"/>
</dbReference>
<dbReference type="PANTHER" id="PTHR43434:SF24">
    <property type="entry name" value="HYDROLASE-RELATED"/>
    <property type="match status" value="1"/>
</dbReference>
<dbReference type="SFLD" id="SFLDG01135">
    <property type="entry name" value="C1.5.6:_HAD__Beta-PGM__Phospha"/>
    <property type="match status" value="1"/>
</dbReference>
<dbReference type="SFLD" id="SFLDG01129">
    <property type="entry name" value="C1.5:_HAD__Beta-PGM__Phosphata"/>
    <property type="match status" value="1"/>
</dbReference>
<proteinExistence type="predicted"/>